<evidence type="ECO:0000256" key="4">
    <source>
        <dbReference type="ARBA" id="ARBA00022912"/>
    </source>
</evidence>
<dbReference type="InterPro" id="IPR000340">
    <property type="entry name" value="Dual-sp_phosphatase_cat-dom"/>
</dbReference>
<name>A0AA36H4V3_CYLNA</name>
<evidence type="ECO:0000259" key="7">
    <source>
        <dbReference type="PROSITE" id="PS50056"/>
    </source>
</evidence>
<keyword evidence="4" id="KW-0904">Protein phosphatase</keyword>
<dbReference type="PROSITE" id="PS50056">
    <property type="entry name" value="TYR_PHOSPHATASE_2"/>
    <property type="match status" value="1"/>
</dbReference>
<comment type="caution">
    <text evidence="8">The sequence shown here is derived from an EMBL/GenBank/DDBJ whole genome shotgun (WGS) entry which is preliminary data.</text>
</comment>
<dbReference type="InterPro" id="IPR029021">
    <property type="entry name" value="Prot-tyrosine_phosphatase-like"/>
</dbReference>
<dbReference type="Gene3D" id="3.90.190.10">
    <property type="entry name" value="Protein tyrosine phosphatase superfamily"/>
    <property type="match status" value="1"/>
</dbReference>
<dbReference type="InterPro" id="IPR020422">
    <property type="entry name" value="TYR_PHOSPHATASE_DUAL_dom"/>
</dbReference>
<reference evidence="8" key="1">
    <citation type="submission" date="2023-07" db="EMBL/GenBank/DDBJ databases">
        <authorList>
            <consortium name="CYATHOMIX"/>
        </authorList>
    </citation>
    <scope>NUCLEOTIDE SEQUENCE</scope>
    <source>
        <strain evidence="8">N/A</strain>
    </source>
</reference>
<dbReference type="PROSITE" id="PS50054">
    <property type="entry name" value="TYR_PHOSPHATASE_DUAL"/>
    <property type="match status" value="1"/>
</dbReference>
<feature type="domain" description="Tyrosine-protein phosphatase" evidence="6">
    <location>
        <begin position="1"/>
        <end position="146"/>
    </location>
</feature>
<keyword evidence="9" id="KW-1185">Reference proteome</keyword>
<comment type="similarity">
    <text evidence="1">Belongs to the protein-tyrosine phosphatase family. Non-receptor class dual specificity subfamily.</text>
</comment>
<proteinExistence type="inferred from homology"/>
<dbReference type="PANTHER" id="PTHR45848">
    <property type="entry name" value="DUAL SPECIFICITY PROTEIN PHOSPHATASE 12 FAMILY MEMBER"/>
    <property type="match status" value="1"/>
</dbReference>
<keyword evidence="3" id="KW-0378">Hydrolase</keyword>
<accession>A0AA36H4V3</accession>
<sequence length="312" mass="35043">MIDKITDHVYLSGARDVLNGTDLRKLEITHVLTVSAVAIPMDKRLPNIEYQFLFAMDLPNQDLLGTGLLAQGVEFISNAVQTGGNVLVHCEVGVSRSVTVVAAYVMQKFKFPPEKALEFIRKSRPIAYPNEGFYAQLQLYEKLGYQLDEATLSNSRDYKEWCIASGNVPNKGSDERATTFVRDVDAENTGKSRGSKFRCGKCRHVLFFGEHLVTHKRCDGKNCEFGYLIEPMKWMDVSEYEGKVNCPSCKIKLGNYSWGGRQCHGEPGAKCVQHVTPWVHLHRDKIDEVTTQSPIERVVHAPPRQIPAVIIS</sequence>
<dbReference type="SMART" id="SM00195">
    <property type="entry name" value="DSPc"/>
    <property type="match status" value="1"/>
</dbReference>
<dbReference type="EMBL" id="CATQJL010000305">
    <property type="protein sequence ID" value="CAJ0603719.1"/>
    <property type="molecule type" value="Genomic_DNA"/>
</dbReference>
<evidence type="ECO:0000313" key="9">
    <source>
        <dbReference type="Proteomes" id="UP001176961"/>
    </source>
</evidence>
<gene>
    <name evidence="8" type="ORF">CYNAS_LOCUS15702</name>
</gene>
<evidence type="ECO:0000256" key="1">
    <source>
        <dbReference type="ARBA" id="ARBA00008601"/>
    </source>
</evidence>
<feature type="active site" description="Phosphocysteine intermediate" evidence="5">
    <location>
        <position position="90"/>
    </location>
</feature>
<dbReference type="GO" id="GO:0004725">
    <property type="term" value="F:protein tyrosine phosphatase activity"/>
    <property type="evidence" value="ECO:0007669"/>
    <property type="project" value="UniProtKB-EC"/>
</dbReference>
<dbReference type="PANTHER" id="PTHR45848:SF4">
    <property type="entry name" value="DUAL SPECIFICITY PROTEIN PHOSPHATASE 12"/>
    <property type="match status" value="1"/>
</dbReference>
<dbReference type="InterPro" id="IPR000387">
    <property type="entry name" value="Tyr_Pase_dom"/>
</dbReference>
<dbReference type="AlphaFoldDB" id="A0AA36H4V3"/>
<dbReference type="InterPro" id="IPR016278">
    <property type="entry name" value="DUSP12"/>
</dbReference>
<dbReference type="GO" id="GO:0005634">
    <property type="term" value="C:nucleus"/>
    <property type="evidence" value="ECO:0007669"/>
    <property type="project" value="TreeGrafter"/>
</dbReference>
<dbReference type="EC" id="3.1.3.48" evidence="2"/>
<dbReference type="CDD" id="cd14498">
    <property type="entry name" value="DSP"/>
    <property type="match status" value="1"/>
</dbReference>
<evidence type="ECO:0000256" key="3">
    <source>
        <dbReference type="ARBA" id="ARBA00022801"/>
    </source>
</evidence>
<evidence type="ECO:0000256" key="2">
    <source>
        <dbReference type="ARBA" id="ARBA00013064"/>
    </source>
</evidence>
<feature type="domain" description="Tyrosine specific protein phosphatases" evidence="7">
    <location>
        <begin position="67"/>
        <end position="135"/>
    </location>
</feature>
<protein>
    <recommendedName>
        <fullName evidence="2">protein-tyrosine-phosphatase</fullName>
        <ecNumber evidence="2">3.1.3.48</ecNumber>
    </recommendedName>
</protein>
<organism evidence="8 9">
    <name type="scientific">Cylicocyclus nassatus</name>
    <name type="common">Nematode worm</name>
    <dbReference type="NCBI Taxonomy" id="53992"/>
    <lineage>
        <taxon>Eukaryota</taxon>
        <taxon>Metazoa</taxon>
        <taxon>Ecdysozoa</taxon>
        <taxon>Nematoda</taxon>
        <taxon>Chromadorea</taxon>
        <taxon>Rhabditida</taxon>
        <taxon>Rhabditina</taxon>
        <taxon>Rhabditomorpha</taxon>
        <taxon>Strongyloidea</taxon>
        <taxon>Strongylidae</taxon>
        <taxon>Cylicocyclus</taxon>
    </lineage>
</organism>
<dbReference type="Pfam" id="PF00782">
    <property type="entry name" value="DSPc"/>
    <property type="match status" value="1"/>
</dbReference>
<dbReference type="Proteomes" id="UP001176961">
    <property type="component" value="Unassembled WGS sequence"/>
</dbReference>
<dbReference type="SUPFAM" id="SSF52799">
    <property type="entry name" value="(Phosphotyrosine protein) phosphatases II"/>
    <property type="match status" value="1"/>
</dbReference>
<dbReference type="PIRSF" id="PIRSF000941">
    <property type="entry name" value="DUSP12"/>
    <property type="match status" value="1"/>
</dbReference>
<evidence type="ECO:0000259" key="6">
    <source>
        <dbReference type="PROSITE" id="PS50054"/>
    </source>
</evidence>
<evidence type="ECO:0000313" key="8">
    <source>
        <dbReference type="EMBL" id="CAJ0603719.1"/>
    </source>
</evidence>
<evidence type="ECO:0000256" key="5">
    <source>
        <dbReference type="PIRSR" id="PIRSR000941-50"/>
    </source>
</evidence>
<dbReference type="GO" id="GO:0008138">
    <property type="term" value="F:protein tyrosine/serine/threonine phosphatase activity"/>
    <property type="evidence" value="ECO:0007669"/>
    <property type="project" value="InterPro"/>
</dbReference>